<protein>
    <submittedName>
        <fullName evidence="2">Uncharacterized protein</fullName>
    </submittedName>
</protein>
<sequence length="337" mass="38104">MGKSEDTSALPPFSLESPASGITPSMPFASAPPPPALGHPKTPQDSVSSIRHRIASSPLVFEVTGSACSSKIYRLPDPKLVQAVYKKKLENCGDLVSQMIADVQRPFNTTSTRGRSNTTFHFEKHYEWVLMKQQNMWFPDLTLDNNTVTLKTLYEIGHTISNADRICRHLSWAQEYHYLVPQMRNFPPKRYRFPKVWDQALRYVLPIGDMGNETEPLPDVVTDIDERLRCALLHKVGCRCLAGVHWGAVKSCPICYTDYAFNVVPCATNFSGRVFVFTSWKCLGRGTRNWFYWSTHTDASNCPGRDRSPGGVYSGCELEEERSSGTHWCIYTPRLDI</sequence>
<gene>
    <name evidence="2" type="ORF">B0T16DRAFT_461999</name>
</gene>
<dbReference type="Proteomes" id="UP001174936">
    <property type="component" value="Unassembled WGS sequence"/>
</dbReference>
<accession>A0AA40CLM6</accession>
<evidence type="ECO:0000313" key="2">
    <source>
        <dbReference type="EMBL" id="KAK0641978.1"/>
    </source>
</evidence>
<feature type="region of interest" description="Disordered" evidence="1">
    <location>
        <begin position="1"/>
        <end position="49"/>
    </location>
</feature>
<comment type="caution">
    <text evidence="2">The sequence shown here is derived from an EMBL/GenBank/DDBJ whole genome shotgun (WGS) entry which is preliminary data.</text>
</comment>
<dbReference type="AlphaFoldDB" id="A0AA40CLM6"/>
<proteinExistence type="predicted"/>
<organism evidence="2 3">
    <name type="scientific">Cercophora newfieldiana</name>
    <dbReference type="NCBI Taxonomy" id="92897"/>
    <lineage>
        <taxon>Eukaryota</taxon>
        <taxon>Fungi</taxon>
        <taxon>Dikarya</taxon>
        <taxon>Ascomycota</taxon>
        <taxon>Pezizomycotina</taxon>
        <taxon>Sordariomycetes</taxon>
        <taxon>Sordariomycetidae</taxon>
        <taxon>Sordariales</taxon>
        <taxon>Lasiosphaeriaceae</taxon>
        <taxon>Cercophora</taxon>
    </lineage>
</organism>
<evidence type="ECO:0000313" key="3">
    <source>
        <dbReference type="Proteomes" id="UP001174936"/>
    </source>
</evidence>
<keyword evidence="3" id="KW-1185">Reference proteome</keyword>
<name>A0AA40CLM6_9PEZI</name>
<dbReference type="EMBL" id="JAULSV010000006">
    <property type="protein sequence ID" value="KAK0641978.1"/>
    <property type="molecule type" value="Genomic_DNA"/>
</dbReference>
<reference evidence="2" key="1">
    <citation type="submission" date="2023-06" db="EMBL/GenBank/DDBJ databases">
        <title>Genome-scale phylogeny and comparative genomics of the fungal order Sordariales.</title>
        <authorList>
            <consortium name="Lawrence Berkeley National Laboratory"/>
            <person name="Hensen N."/>
            <person name="Bonometti L."/>
            <person name="Westerberg I."/>
            <person name="Brannstrom I.O."/>
            <person name="Guillou S."/>
            <person name="Cros-Aarteil S."/>
            <person name="Calhoun S."/>
            <person name="Haridas S."/>
            <person name="Kuo A."/>
            <person name="Mondo S."/>
            <person name="Pangilinan J."/>
            <person name="Riley R."/>
            <person name="Labutti K."/>
            <person name="Andreopoulos B."/>
            <person name="Lipzen A."/>
            <person name="Chen C."/>
            <person name="Yanf M."/>
            <person name="Daum C."/>
            <person name="Ng V."/>
            <person name="Clum A."/>
            <person name="Steindorff A."/>
            <person name="Ohm R."/>
            <person name="Martin F."/>
            <person name="Silar P."/>
            <person name="Natvig D."/>
            <person name="Lalanne C."/>
            <person name="Gautier V."/>
            <person name="Ament-Velasquez S.L."/>
            <person name="Kruys A."/>
            <person name="Hutchinson M.I."/>
            <person name="Powell A.J."/>
            <person name="Barry K."/>
            <person name="Miller A.N."/>
            <person name="Grigoriev I.V."/>
            <person name="Debuchy R."/>
            <person name="Gladieux P."/>
            <person name="Thoren M.H."/>
            <person name="Johannesson H."/>
        </authorList>
    </citation>
    <scope>NUCLEOTIDE SEQUENCE</scope>
    <source>
        <strain evidence="2">SMH2532-1</strain>
    </source>
</reference>
<evidence type="ECO:0000256" key="1">
    <source>
        <dbReference type="SAM" id="MobiDB-lite"/>
    </source>
</evidence>